<dbReference type="OrthoDB" id="9796017at2"/>
<evidence type="ECO:0000256" key="7">
    <source>
        <dbReference type="ARBA" id="ARBA00023047"/>
    </source>
</evidence>
<name>A0A327MD34_9PROT</name>
<dbReference type="Pfam" id="PF01061">
    <property type="entry name" value="ABC2_membrane"/>
    <property type="match status" value="1"/>
</dbReference>
<feature type="transmembrane region" description="Helical" evidence="9">
    <location>
        <begin position="62"/>
        <end position="82"/>
    </location>
</feature>
<evidence type="ECO:0000256" key="2">
    <source>
        <dbReference type="ARBA" id="ARBA00007783"/>
    </source>
</evidence>
<dbReference type="Proteomes" id="UP000249065">
    <property type="component" value="Unassembled WGS sequence"/>
</dbReference>
<dbReference type="GO" id="GO:0140359">
    <property type="term" value="F:ABC-type transporter activity"/>
    <property type="evidence" value="ECO:0007669"/>
    <property type="project" value="InterPro"/>
</dbReference>
<keyword evidence="4" id="KW-1003">Cell membrane</keyword>
<evidence type="ECO:0000259" key="10">
    <source>
        <dbReference type="Pfam" id="PF01061"/>
    </source>
</evidence>
<evidence type="ECO:0000256" key="5">
    <source>
        <dbReference type="ARBA" id="ARBA00022692"/>
    </source>
</evidence>
<dbReference type="EMBL" id="QLIX01000001">
    <property type="protein sequence ID" value="RAI60900.1"/>
    <property type="molecule type" value="Genomic_DNA"/>
</dbReference>
<feature type="transmembrane region" description="Helical" evidence="9">
    <location>
        <begin position="167"/>
        <end position="190"/>
    </location>
</feature>
<reference evidence="12" key="1">
    <citation type="submission" date="2018-06" db="EMBL/GenBank/DDBJ databases">
        <authorList>
            <person name="Khan S.A."/>
        </authorList>
    </citation>
    <scope>NUCLEOTIDE SEQUENCE [LARGE SCALE GENOMIC DNA]</scope>
    <source>
        <strain evidence="12">DB-1506</strain>
    </source>
</reference>
<organism evidence="11 12">
    <name type="scientific">Roseicella frigidaeris</name>
    <dbReference type="NCBI Taxonomy" id="2230885"/>
    <lineage>
        <taxon>Bacteria</taxon>
        <taxon>Pseudomonadati</taxon>
        <taxon>Pseudomonadota</taxon>
        <taxon>Alphaproteobacteria</taxon>
        <taxon>Acetobacterales</taxon>
        <taxon>Roseomonadaceae</taxon>
        <taxon>Roseicella</taxon>
    </lineage>
</organism>
<comment type="subcellular location">
    <subcellularLocation>
        <location evidence="1">Cell membrane</location>
        <topology evidence="1">Multi-pass membrane protein</topology>
    </subcellularLocation>
</comment>
<feature type="transmembrane region" description="Helical" evidence="9">
    <location>
        <begin position="252"/>
        <end position="273"/>
    </location>
</feature>
<comment type="caution">
    <text evidence="11">The sequence shown here is derived from an EMBL/GenBank/DDBJ whole genome shotgun (WGS) entry which is preliminary data.</text>
</comment>
<evidence type="ECO:0000256" key="4">
    <source>
        <dbReference type="ARBA" id="ARBA00022475"/>
    </source>
</evidence>
<keyword evidence="8 9" id="KW-0472">Membrane</keyword>
<keyword evidence="6 9" id="KW-1133">Transmembrane helix</keyword>
<dbReference type="GO" id="GO:0005886">
    <property type="term" value="C:plasma membrane"/>
    <property type="evidence" value="ECO:0007669"/>
    <property type="project" value="UniProtKB-SubCell"/>
</dbReference>
<proteinExistence type="inferred from homology"/>
<keyword evidence="12" id="KW-1185">Reference proteome</keyword>
<feature type="transmembrane region" description="Helical" evidence="9">
    <location>
        <begin position="141"/>
        <end position="161"/>
    </location>
</feature>
<keyword evidence="5 9" id="KW-0812">Transmembrane</keyword>
<accession>A0A327MD34</accession>
<dbReference type="GO" id="GO:0015920">
    <property type="term" value="P:lipopolysaccharide transport"/>
    <property type="evidence" value="ECO:0007669"/>
    <property type="project" value="TreeGrafter"/>
</dbReference>
<protein>
    <submittedName>
        <fullName evidence="11">ABC transporter permease</fullName>
    </submittedName>
</protein>
<comment type="similarity">
    <text evidence="2">Belongs to the ABC-2 integral membrane protein family.</text>
</comment>
<feature type="transmembrane region" description="Helical" evidence="9">
    <location>
        <begin position="197"/>
        <end position="216"/>
    </location>
</feature>
<keyword evidence="7" id="KW-0625">Polysaccharide transport</keyword>
<dbReference type="PANTHER" id="PTHR30413:SF10">
    <property type="entry name" value="CAPSULE POLYSACCHARIDE EXPORT INNER-MEMBRANE PROTEIN CTRC"/>
    <property type="match status" value="1"/>
</dbReference>
<gene>
    <name evidence="11" type="ORF">DOO78_01860</name>
</gene>
<dbReference type="PANTHER" id="PTHR30413">
    <property type="entry name" value="INNER MEMBRANE TRANSPORT PERMEASE"/>
    <property type="match status" value="1"/>
</dbReference>
<evidence type="ECO:0000256" key="1">
    <source>
        <dbReference type="ARBA" id="ARBA00004651"/>
    </source>
</evidence>
<dbReference type="GO" id="GO:0015774">
    <property type="term" value="P:polysaccharide transport"/>
    <property type="evidence" value="ECO:0007669"/>
    <property type="project" value="UniProtKB-KW"/>
</dbReference>
<evidence type="ECO:0000256" key="3">
    <source>
        <dbReference type="ARBA" id="ARBA00022448"/>
    </source>
</evidence>
<evidence type="ECO:0000256" key="8">
    <source>
        <dbReference type="ARBA" id="ARBA00023136"/>
    </source>
</evidence>
<evidence type="ECO:0000256" key="9">
    <source>
        <dbReference type="SAM" id="Phobius"/>
    </source>
</evidence>
<dbReference type="RefSeq" id="WP_111468012.1">
    <property type="nucleotide sequence ID" value="NZ_QLIX01000001.1"/>
</dbReference>
<dbReference type="AlphaFoldDB" id="A0A327MD34"/>
<keyword evidence="3" id="KW-0813">Transport</keyword>
<evidence type="ECO:0000313" key="11">
    <source>
        <dbReference type="EMBL" id="RAI60900.1"/>
    </source>
</evidence>
<feature type="domain" description="ABC-2 type transporter transmembrane" evidence="10">
    <location>
        <begin position="45"/>
        <end position="242"/>
    </location>
</feature>
<sequence length="283" mass="31518">MLDATLPRPDQGQLYICDAARPRRRAAALEDLATGLRRWRLPAALARLDIRNRYRGSVLGPFWLTLSTAVMVVGLGILYSSLFKLEVRNYLPFVAVSLIVWGMINQTVTDACTSLTSAEGIIRQLPLPFTVHVLRSVFRNALITAHSLPLVFLVFLATGTLPGREVLLLFPGLLLVVVNAFFVSLLLGMVCARFRDIAPIVNSFMQLAFYMSPVLWKPELLGDTARWLPLNPFYTVMETVRGPLVEGGVTPLVWLSAVLYTLLVAAVALAFFVRFRGRIAFWV</sequence>
<evidence type="ECO:0000256" key="6">
    <source>
        <dbReference type="ARBA" id="ARBA00022989"/>
    </source>
</evidence>
<evidence type="ECO:0000313" key="12">
    <source>
        <dbReference type="Proteomes" id="UP000249065"/>
    </source>
</evidence>
<dbReference type="InterPro" id="IPR013525">
    <property type="entry name" value="ABC2_TM"/>
</dbReference>
<keyword evidence="7" id="KW-0762">Sugar transport</keyword>